<sequence length="194" mass="21118">MLRSKVLAELSVEGGLRHLQSTVRAGGAVVVNGAACWGQRPDFPKLVSKKRESHRCSVPCEDSAEEAIALSWGEVSCVLDFAGFRPQNPSRSNHLFKRRPWPPVSAELPSKGRLRCCCQNGRARMSWLHFLGVEGLVSDEAALLAAFNGPQWMTGASTATPLSYTVPTVLSPLPCPSTAWSIKNLSTFKFNPLL</sequence>
<reference evidence="1" key="1">
    <citation type="journal article" date="2023" name="Mol. Phylogenet. Evol.">
        <title>Genome-scale phylogeny and comparative genomics of the fungal order Sordariales.</title>
        <authorList>
            <person name="Hensen N."/>
            <person name="Bonometti L."/>
            <person name="Westerberg I."/>
            <person name="Brannstrom I.O."/>
            <person name="Guillou S."/>
            <person name="Cros-Aarteil S."/>
            <person name="Calhoun S."/>
            <person name="Haridas S."/>
            <person name="Kuo A."/>
            <person name="Mondo S."/>
            <person name="Pangilinan J."/>
            <person name="Riley R."/>
            <person name="LaButti K."/>
            <person name="Andreopoulos B."/>
            <person name="Lipzen A."/>
            <person name="Chen C."/>
            <person name="Yan M."/>
            <person name="Daum C."/>
            <person name="Ng V."/>
            <person name="Clum A."/>
            <person name="Steindorff A."/>
            <person name="Ohm R.A."/>
            <person name="Martin F."/>
            <person name="Silar P."/>
            <person name="Natvig D.O."/>
            <person name="Lalanne C."/>
            <person name="Gautier V."/>
            <person name="Ament-Velasquez S.L."/>
            <person name="Kruys A."/>
            <person name="Hutchinson M.I."/>
            <person name="Powell A.J."/>
            <person name="Barry K."/>
            <person name="Miller A.N."/>
            <person name="Grigoriev I.V."/>
            <person name="Debuchy R."/>
            <person name="Gladieux P."/>
            <person name="Hiltunen Thoren M."/>
            <person name="Johannesson H."/>
        </authorList>
    </citation>
    <scope>NUCLEOTIDE SEQUENCE</scope>
    <source>
        <strain evidence="1">CBS 731.68</strain>
    </source>
</reference>
<evidence type="ECO:0000313" key="2">
    <source>
        <dbReference type="Proteomes" id="UP001302602"/>
    </source>
</evidence>
<keyword evidence="2" id="KW-1185">Reference proteome</keyword>
<evidence type="ECO:0000313" key="1">
    <source>
        <dbReference type="EMBL" id="KAK4118985.1"/>
    </source>
</evidence>
<name>A0AAN6YYL0_9PEZI</name>
<reference evidence="1" key="2">
    <citation type="submission" date="2023-05" db="EMBL/GenBank/DDBJ databases">
        <authorList>
            <consortium name="Lawrence Berkeley National Laboratory"/>
            <person name="Steindorff A."/>
            <person name="Hensen N."/>
            <person name="Bonometti L."/>
            <person name="Westerberg I."/>
            <person name="Brannstrom I.O."/>
            <person name="Guillou S."/>
            <person name="Cros-Aarteil S."/>
            <person name="Calhoun S."/>
            <person name="Haridas S."/>
            <person name="Kuo A."/>
            <person name="Mondo S."/>
            <person name="Pangilinan J."/>
            <person name="Riley R."/>
            <person name="Labutti K."/>
            <person name="Andreopoulos B."/>
            <person name="Lipzen A."/>
            <person name="Chen C."/>
            <person name="Yanf M."/>
            <person name="Daum C."/>
            <person name="Ng V."/>
            <person name="Clum A."/>
            <person name="Ohm R."/>
            <person name="Martin F."/>
            <person name="Silar P."/>
            <person name="Natvig D."/>
            <person name="Lalanne C."/>
            <person name="Gautier V."/>
            <person name="Ament-Velasquez S.L."/>
            <person name="Kruys A."/>
            <person name="Hutchinson M.I."/>
            <person name="Powell A.J."/>
            <person name="Barry K."/>
            <person name="Miller A.N."/>
            <person name="Grigoriev I.V."/>
            <person name="Debuchy R."/>
            <person name="Gladieux P."/>
            <person name="Thoren M.H."/>
            <person name="Johannesson H."/>
        </authorList>
    </citation>
    <scope>NUCLEOTIDE SEQUENCE</scope>
    <source>
        <strain evidence="1">CBS 731.68</strain>
    </source>
</reference>
<dbReference type="AlphaFoldDB" id="A0AAN6YYL0"/>
<accession>A0AAN6YYL0</accession>
<dbReference type="Proteomes" id="UP001302602">
    <property type="component" value="Unassembled WGS sequence"/>
</dbReference>
<dbReference type="EMBL" id="MU853255">
    <property type="protein sequence ID" value="KAK4118985.1"/>
    <property type="molecule type" value="Genomic_DNA"/>
</dbReference>
<comment type="caution">
    <text evidence="1">The sequence shown here is derived from an EMBL/GenBank/DDBJ whole genome shotgun (WGS) entry which is preliminary data.</text>
</comment>
<gene>
    <name evidence="1" type="ORF">N657DRAFT_650666</name>
</gene>
<dbReference type="RefSeq" id="XP_062642758.1">
    <property type="nucleotide sequence ID" value="XM_062793993.1"/>
</dbReference>
<organism evidence="1 2">
    <name type="scientific">Parathielavia appendiculata</name>
    <dbReference type="NCBI Taxonomy" id="2587402"/>
    <lineage>
        <taxon>Eukaryota</taxon>
        <taxon>Fungi</taxon>
        <taxon>Dikarya</taxon>
        <taxon>Ascomycota</taxon>
        <taxon>Pezizomycotina</taxon>
        <taxon>Sordariomycetes</taxon>
        <taxon>Sordariomycetidae</taxon>
        <taxon>Sordariales</taxon>
        <taxon>Chaetomiaceae</taxon>
        <taxon>Parathielavia</taxon>
    </lineage>
</organism>
<dbReference type="GeneID" id="87830762"/>
<proteinExistence type="predicted"/>
<protein>
    <submittedName>
        <fullName evidence="1">Uncharacterized protein</fullName>
    </submittedName>
</protein>